<reference evidence="3" key="1">
    <citation type="submission" date="2025-08" db="UniProtKB">
        <authorList>
            <consortium name="RefSeq"/>
        </authorList>
    </citation>
    <scope>IDENTIFICATION</scope>
    <source>
        <tissue evidence="3">Liver</tissue>
    </source>
</reference>
<organism evidence="2 3">
    <name type="scientific">Mesocricetus auratus</name>
    <name type="common">Golden hamster</name>
    <dbReference type="NCBI Taxonomy" id="10036"/>
    <lineage>
        <taxon>Eukaryota</taxon>
        <taxon>Metazoa</taxon>
        <taxon>Chordata</taxon>
        <taxon>Craniata</taxon>
        <taxon>Vertebrata</taxon>
        <taxon>Euteleostomi</taxon>
        <taxon>Mammalia</taxon>
        <taxon>Eutheria</taxon>
        <taxon>Euarchontoglires</taxon>
        <taxon>Glires</taxon>
        <taxon>Rodentia</taxon>
        <taxon>Myomorpha</taxon>
        <taxon>Muroidea</taxon>
        <taxon>Cricetidae</taxon>
        <taxon>Cricetinae</taxon>
        <taxon>Mesocricetus</taxon>
    </lineage>
</organism>
<sequence length="388" mass="42469">MGKSPLRGSRGAGRLGEDGWVEGPGKIEERSQAEPNVQTSCGQTLRSPQEGTLGQEGPEPSDLASQGLPELHDPSKGLGAGLSHERAEGAEPQTLLTDSPQGSPEETPQGQRGQSPRGYTGESTRRPGKGAPQSQRERKQAQQEVKTPQCGDGGNSEVWGEAQGVAKVWRQEEGDPEGHSRDVCRSPGKPIPQHAETGIPGPPGSSAQLTPVVATQEGAWAPTPAAMPPWAPSPLRRPQEPQPRLQDALWEQRGPRDPKSWKAAWPEPRSREEAPAGAEQEALQRLLELHRAARERRLRDREQQRLRVLERLRILGNHRRRVHPLGLPPSAAQMAPQGDAAGWRRILRERLEQVHRGRTQWLRALGARNTQNFQELLSPGTEKPSPGE</sequence>
<evidence type="ECO:0000313" key="3">
    <source>
        <dbReference type="RefSeq" id="XP_040584406.1"/>
    </source>
</evidence>
<feature type="region of interest" description="Disordered" evidence="1">
    <location>
        <begin position="1"/>
        <end position="279"/>
    </location>
</feature>
<keyword evidence="2" id="KW-1185">Reference proteome</keyword>
<feature type="compositionally biased region" description="Polar residues" evidence="1">
    <location>
        <begin position="33"/>
        <end position="52"/>
    </location>
</feature>
<evidence type="ECO:0000256" key="1">
    <source>
        <dbReference type="SAM" id="MobiDB-lite"/>
    </source>
</evidence>
<dbReference type="GeneID" id="106021778"/>
<name>A0ABM2W858_MESAU</name>
<dbReference type="Proteomes" id="UP000886700">
    <property type="component" value="Unplaced"/>
</dbReference>
<protein>
    <submittedName>
        <fullName evidence="3">Chromosome alignment-maintaining phosphoprotein 1-like</fullName>
    </submittedName>
</protein>
<dbReference type="RefSeq" id="XP_040584406.1">
    <property type="nucleotide sequence ID" value="XM_040728472.1"/>
</dbReference>
<proteinExistence type="predicted"/>
<gene>
    <name evidence="3" type="primary">LOC106021778</name>
</gene>
<accession>A0ABM2W858</accession>
<feature type="compositionally biased region" description="Basic and acidic residues" evidence="1">
    <location>
        <begin position="169"/>
        <end position="184"/>
    </location>
</feature>
<feature type="compositionally biased region" description="Polar residues" evidence="1">
    <location>
        <begin position="94"/>
        <end position="114"/>
    </location>
</feature>
<evidence type="ECO:0000313" key="2">
    <source>
        <dbReference type="Proteomes" id="UP000886700"/>
    </source>
</evidence>